<dbReference type="EMBL" id="KD140420">
    <property type="protein sequence ID" value="EMS57782.1"/>
    <property type="molecule type" value="Genomic_DNA"/>
</dbReference>
<evidence type="ECO:0000313" key="1">
    <source>
        <dbReference type="EMBL" id="EMS57782.1"/>
    </source>
</evidence>
<reference evidence="1" key="1">
    <citation type="journal article" date="2013" name="Nature">
        <title>Draft genome of the wheat A-genome progenitor Triticum urartu.</title>
        <authorList>
            <person name="Ling H.Q."/>
            <person name="Zhao S."/>
            <person name="Liu D."/>
            <person name="Wang J."/>
            <person name="Sun H."/>
            <person name="Zhang C."/>
            <person name="Fan H."/>
            <person name="Li D."/>
            <person name="Dong L."/>
            <person name="Tao Y."/>
            <person name="Gao C."/>
            <person name="Wu H."/>
            <person name="Li Y."/>
            <person name="Cui Y."/>
            <person name="Guo X."/>
            <person name="Zheng S."/>
            <person name="Wang B."/>
            <person name="Yu K."/>
            <person name="Liang Q."/>
            <person name="Yang W."/>
            <person name="Lou X."/>
            <person name="Chen J."/>
            <person name="Feng M."/>
            <person name="Jian J."/>
            <person name="Zhang X."/>
            <person name="Luo G."/>
            <person name="Jiang Y."/>
            <person name="Liu J."/>
            <person name="Wang Z."/>
            <person name="Sha Y."/>
            <person name="Zhang B."/>
            <person name="Wu H."/>
            <person name="Tang D."/>
            <person name="Shen Q."/>
            <person name="Xue P."/>
            <person name="Zou S."/>
            <person name="Wang X."/>
            <person name="Liu X."/>
            <person name="Wang F."/>
            <person name="Yang Y."/>
            <person name="An X."/>
            <person name="Dong Z."/>
            <person name="Zhang K."/>
            <person name="Zhang X."/>
            <person name="Luo M.C."/>
            <person name="Dvorak J."/>
            <person name="Tong Y."/>
            <person name="Wang J."/>
            <person name="Yang H."/>
            <person name="Li Z."/>
            <person name="Wang D."/>
            <person name="Zhang A."/>
            <person name="Wang J."/>
        </authorList>
    </citation>
    <scope>NUCLEOTIDE SEQUENCE</scope>
</reference>
<name>M7ZCI3_TRIUA</name>
<organism evidence="1">
    <name type="scientific">Triticum urartu</name>
    <name type="common">Red wild einkorn</name>
    <name type="synonym">Crithodium urartu</name>
    <dbReference type="NCBI Taxonomy" id="4572"/>
    <lineage>
        <taxon>Eukaryota</taxon>
        <taxon>Viridiplantae</taxon>
        <taxon>Streptophyta</taxon>
        <taxon>Embryophyta</taxon>
        <taxon>Tracheophyta</taxon>
        <taxon>Spermatophyta</taxon>
        <taxon>Magnoliopsida</taxon>
        <taxon>Liliopsida</taxon>
        <taxon>Poales</taxon>
        <taxon>Poaceae</taxon>
        <taxon>BOP clade</taxon>
        <taxon>Pooideae</taxon>
        <taxon>Triticodae</taxon>
        <taxon>Triticeae</taxon>
        <taxon>Triticinae</taxon>
        <taxon>Triticum</taxon>
    </lineage>
</organism>
<protein>
    <submittedName>
        <fullName evidence="1">Uncharacterized protein</fullName>
    </submittedName>
</protein>
<dbReference type="AlphaFoldDB" id="M7ZCI3"/>
<sequence>MVVANLHCGRYIAYDLLHQCISHLIDADATVLEQNRAVDFELFKVWIVVWFQYNYNCTDIFVCIKSALYNVPDIMHFIDTLLELLSLVVHGF</sequence>
<gene>
    <name evidence="1" type="ORF">TRIUR3_19522</name>
</gene>
<accession>M7ZCI3</accession>
<proteinExistence type="predicted"/>